<dbReference type="SUPFAM" id="SSF48452">
    <property type="entry name" value="TPR-like"/>
    <property type="match status" value="1"/>
</dbReference>
<sequence>MNAFRQVYQILGLMVGLGIELSVNVWTVLINKFCKVHRLDIATNLFYKMIRTGCSPNVFTYTALIKAFIESNMVNDALHLLNNMLSDGLDPDLVVHNVLIDCFSKAGMYEEAFLAFDGLAKQINIKPDLYAYTSLLRTIWRSERFDLLPKVVQDCRHIGPDLVLCNALINSCVKAGGHPDLAVAFYKRMIDKGFKPDKHSFAGLLSALCVAKRIDTAVTVYCGLVEKADAHIHTVITNGLIQAGQYHKAAVYFRSVVDKEYPLDSVAYAVGIRAHLRGGRTLEANTLFDKMKDNGLEPNVQTFNMILSSLFKVKDRQTVKQLLKEMINSRIKLSDRNFFNLCNRNFFKDQCCWNLLAEMKDLGLLSTKVLHALSYDRHVESGKANYKHDNEVDIECNLFLDSSCSEDMSDVAVSVC</sequence>
<organism evidence="5 6">
    <name type="scientific">Trifolium pratense</name>
    <name type="common">Red clover</name>
    <dbReference type="NCBI Taxonomy" id="57577"/>
    <lineage>
        <taxon>Eukaryota</taxon>
        <taxon>Viridiplantae</taxon>
        <taxon>Streptophyta</taxon>
        <taxon>Embryophyta</taxon>
        <taxon>Tracheophyta</taxon>
        <taxon>Spermatophyta</taxon>
        <taxon>Magnoliopsida</taxon>
        <taxon>eudicotyledons</taxon>
        <taxon>Gunneridae</taxon>
        <taxon>Pentapetalae</taxon>
        <taxon>rosids</taxon>
        <taxon>fabids</taxon>
        <taxon>Fabales</taxon>
        <taxon>Fabaceae</taxon>
        <taxon>Papilionoideae</taxon>
        <taxon>50 kb inversion clade</taxon>
        <taxon>NPAAA clade</taxon>
        <taxon>Hologalegina</taxon>
        <taxon>IRL clade</taxon>
        <taxon>Trifolieae</taxon>
        <taxon>Trifolium</taxon>
    </lineage>
</organism>
<comment type="caution">
    <text evidence="5">The sequence shown here is derived from an EMBL/GenBank/DDBJ whole genome shotgun (WGS) entry which is preliminary data.</text>
</comment>
<comment type="similarity">
    <text evidence="1">Belongs to the PPR family. P subfamily.</text>
</comment>
<feature type="repeat" description="PPR" evidence="3">
    <location>
        <begin position="22"/>
        <end position="56"/>
    </location>
</feature>
<dbReference type="NCBIfam" id="TIGR00756">
    <property type="entry name" value="PPR"/>
    <property type="match status" value="6"/>
</dbReference>
<evidence type="ECO:0000313" key="6">
    <source>
        <dbReference type="Proteomes" id="UP000236291"/>
    </source>
</evidence>
<evidence type="ECO:0000256" key="2">
    <source>
        <dbReference type="ARBA" id="ARBA00022737"/>
    </source>
</evidence>
<dbReference type="PANTHER" id="PTHR47933">
    <property type="entry name" value="PENTATRICOPEPTIDE REPEAT-CONTAINING PROTEIN 1, MITOCHONDRIAL"/>
    <property type="match status" value="1"/>
</dbReference>
<dbReference type="ExpressionAtlas" id="A0A2K3MMD6">
    <property type="expression patterns" value="baseline"/>
</dbReference>
<dbReference type="PROSITE" id="PS51375">
    <property type="entry name" value="PPR"/>
    <property type="match status" value="6"/>
</dbReference>
<accession>A0A2K3MMD6</accession>
<dbReference type="InterPro" id="IPR011990">
    <property type="entry name" value="TPR-like_helical_dom_sf"/>
</dbReference>
<evidence type="ECO:0000256" key="4">
    <source>
        <dbReference type="SAM" id="Phobius"/>
    </source>
</evidence>
<keyword evidence="4" id="KW-0812">Transmembrane</keyword>
<reference evidence="5 6" key="1">
    <citation type="journal article" date="2014" name="Am. J. Bot.">
        <title>Genome assembly and annotation for red clover (Trifolium pratense; Fabaceae).</title>
        <authorList>
            <person name="Istvanek J."/>
            <person name="Jaros M."/>
            <person name="Krenek A."/>
            <person name="Repkova J."/>
        </authorList>
    </citation>
    <scope>NUCLEOTIDE SEQUENCE [LARGE SCALE GENOMIC DNA]</scope>
    <source>
        <strain evidence="6">cv. Tatra</strain>
        <tissue evidence="5">Young leaves</tissue>
    </source>
</reference>
<dbReference type="PANTHER" id="PTHR47933:SF11">
    <property type="entry name" value="PENTATRICOPEPTIDE REPEAT-CONTAINING PROTEIN 2"/>
    <property type="match status" value="1"/>
</dbReference>
<dbReference type="STRING" id="57577.A0A2K3MMD6"/>
<dbReference type="EMBL" id="ASHM01010137">
    <property type="protein sequence ID" value="PNX91946.1"/>
    <property type="molecule type" value="Genomic_DNA"/>
</dbReference>
<keyword evidence="4" id="KW-1133">Transmembrane helix</keyword>
<feature type="repeat" description="PPR" evidence="3">
    <location>
        <begin position="57"/>
        <end position="91"/>
    </location>
</feature>
<protein>
    <submittedName>
        <fullName evidence="5">Pentatricopeptide repeat-containing protein</fullName>
    </submittedName>
</protein>
<dbReference type="InterPro" id="IPR051240">
    <property type="entry name" value="Mito_RNA-Proc/Resp"/>
</dbReference>
<dbReference type="Gene3D" id="1.25.40.10">
    <property type="entry name" value="Tetratricopeptide repeat domain"/>
    <property type="match status" value="3"/>
</dbReference>
<evidence type="ECO:0000313" key="5">
    <source>
        <dbReference type="EMBL" id="PNX91946.1"/>
    </source>
</evidence>
<keyword evidence="4" id="KW-0472">Membrane</keyword>
<dbReference type="Pfam" id="PF01535">
    <property type="entry name" value="PPR"/>
    <property type="match status" value="1"/>
</dbReference>
<dbReference type="GO" id="GO:0003729">
    <property type="term" value="F:mRNA binding"/>
    <property type="evidence" value="ECO:0007669"/>
    <property type="project" value="TreeGrafter"/>
</dbReference>
<feature type="repeat" description="PPR" evidence="3">
    <location>
        <begin position="92"/>
        <end position="127"/>
    </location>
</feature>
<dbReference type="Pfam" id="PF13041">
    <property type="entry name" value="PPR_2"/>
    <property type="match status" value="3"/>
</dbReference>
<proteinExistence type="inferred from homology"/>
<feature type="repeat" description="PPR" evidence="3">
    <location>
        <begin position="264"/>
        <end position="298"/>
    </location>
</feature>
<gene>
    <name evidence="5" type="ORF">L195_g015073</name>
</gene>
<feature type="repeat" description="PPR" evidence="3">
    <location>
        <begin position="299"/>
        <end position="333"/>
    </location>
</feature>
<dbReference type="AlphaFoldDB" id="A0A2K3MMD6"/>
<feature type="repeat" description="PPR" evidence="3">
    <location>
        <begin position="161"/>
        <end position="196"/>
    </location>
</feature>
<keyword evidence="2" id="KW-0677">Repeat</keyword>
<name>A0A2K3MMD6_TRIPR</name>
<dbReference type="InterPro" id="IPR002885">
    <property type="entry name" value="PPR_rpt"/>
</dbReference>
<reference evidence="5 6" key="2">
    <citation type="journal article" date="2017" name="Front. Plant Sci.">
        <title>Gene Classification and Mining of Molecular Markers Useful in Red Clover (Trifolium pratense) Breeding.</title>
        <authorList>
            <person name="Istvanek J."/>
            <person name="Dluhosova J."/>
            <person name="Dluhos P."/>
            <person name="Patkova L."/>
            <person name="Nedelnik J."/>
            <person name="Repkova J."/>
        </authorList>
    </citation>
    <scope>NUCLEOTIDE SEQUENCE [LARGE SCALE GENOMIC DNA]</scope>
    <source>
        <strain evidence="6">cv. Tatra</strain>
        <tissue evidence="5">Young leaves</tissue>
    </source>
</reference>
<dbReference type="Proteomes" id="UP000236291">
    <property type="component" value="Unassembled WGS sequence"/>
</dbReference>
<evidence type="ECO:0000256" key="3">
    <source>
        <dbReference type="PROSITE-ProRule" id="PRU00708"/>
    </source>
</evidence>
<evidence type="ECO:0000256" key="1">
    <source>
        <dbReference type="ARBA" id="ARBA00007626"/>
    </source>
</evidence>
<feature type="transmembrane region" description="Helical" evidence="4">
    <location>
        <begin position="7"/>
        <end position="29"/>
    </location>
</feature>